<organism evidence="2">
    <name type="scientific">Pan troglodytes</name>
    <name type="common">Chimpanzee</name>
    <dbReference type="NCBI Taxonomy" id="9598"/>
    <lineage>
        <taxon>Eukaryota</taxon>
        <taxon>Metazoa</taxon>
        <taxon>Chordata</taxon>
        <taxon>Craniata</taxon>
        <taxon>Vertebrata</taxon>
        <taxon>Euteleostomi</taxon>
        <taxon>Mammalia</taxon>
        <taxon>Eutheria</taxon>
        <taxon>Euarchontoglires</taxon>
        <taxon>Primates</taxon>
        <taxon>Haplorrhini</taxon>
        <taxon>Catarrhini</taxon>
        <taxon>Hominidae</taxon>
        <taxon>Pan</taxon>
    </lineage>
</organism>
<reference evidence="2" key="1">
    <citation type="journal article" date="2011" name="Funct. Integr. Genomics">
        <title>Major chimpanzee-specific structural changes in sperm development-associated genes.</title>
        <authorList>
            <person name="Kim R.N."/>
            <person name="Kim D.W."/>
            <person name="Choi S.H."/>
            <person name="Chae S.H."/>
            <person name="Nam S.H."/>
            <person name="Kim D.W."/>
            <person name="Kim A."/>
            <person name="Kang A."/>
            <person name="Park K.H."/>
            <person name="Lee Y.S."/>
            <person name="Hirai M."/>
            <person name="Suzuki Y."/>
            <person name="Sugano S."/>
            <person name="Hashimoto K."/>
            <person name="Kim D.S."/>
            <person name="Park H.S."/>
        </authorList>
    </citation>
    <scope>NUCLEOTIDE SEQUENCE</scope>
    <source>
        <tissue evidence="2">Testis</tissue>
    </source>
</reference>
<protein>
    <submittedName>
        <fullName evidence="2">Rab11 family-interacting protein 2</fullName>
    </submittedName>
</protein>
<sequence>MVGLCVSPDERGPPERPCPWAAPARRFDISHREVGEP</sequence>
<feature type="region of interest" description="Disordered" evidence="1">
    <location>
        <begin position="1"/>
        <end position="37"/>
    </location>
</feature>
<evidence type="ECO:0000256" key="1">
    <source>
        <dbReference type="SAM" id="MobiDB-lite"/>
    </source>
</evidence>
<accession>G2HJJ3</accession>
<evidence type="ECO:0000313" key="2">
    <source>
        <dbReference type="EMBL" id="BAK63901.1"/>
    </source>
</evidence>
<dbReference type="AlphaFoldDB" id="G2HJJ3"/>
<proteinExistence type="evidence at transcript level"/>
<name>G2HJJ3_PANTR</name>
<feature type="compositionally biased region" description="Basic and acidic residues" evidence="1">
    <location>
        <begin position="25"/>
        <end position="37"/>
    </location>
</feature>
<dbReference type="EMBL" id="AK306907">
    <property type="protein sequence ID" value="BAK63901.1"/>
    <property type="molecule type" value="mRNA"/>
</dbReference>